<protein>
    <submittedName>
        <fullName evidence="9">Spore germination protein KB</fullName>
    </submittedName>
</protein>
<evidence type="ECO:0000256" key="2">
    <source>
        <dbReference type="ARBA" id="ARBA00007998"/>
    </source>
</evidence>
<keyword evidence="7 8" id="KW-0472">Membrane</keyword>
<keyword evidence="3" id="KW-0813">Transport</keyword>
<name>A0A7W5B2U9_9BACL</name>
<accession>A0A7W5B2U9</accession>
<dbReference type="PANTHER" id="PTHR34975:SF2">
    <property type="entry name" value="SPORE GERMINATION PROTEIN A2"/>
    <property type="match status" value="1"/>
</dbReference>
<dbReference type="AlphaFoldDB" id="A0A7W5B2U9"/>
<reference evidence="9 10" key="1">
    <citation type="submission" date="2020-08" db="EMBL/GenBank/DDBJ databases">
        <title>Genomic Encyclopedia of Type Strains, Phase III (KMG-III): the genomes of soil and plant-associated and newly described type strains.</title>
        <authorList>
            <person name="Whitman W."/>
        </authorList>
    </citation>
    <scope>NUCLEOTIDE SEQUENCE [LARGE SCALE GENOMIC DNA]</scope>
    <source>
        <strain evidence="9 10">CECT 5862</strain>
    </source>
</reference>
<feature type="transmembrane region" description="Helical" evidence="8">
    <location>
        <begin position="270"/>
        <end position="296"/>
    </location>
</feature>
<evidence type="ECO:0000256" key="6">
    <source>
        <dbReference type="ARBA" id="ARBA00022989"/>
    </source>
</evidence>
<keyword evidence="5 8" id="KW-0812">Transmembrane</keyword>
<feature type="transmembrane region" description="Helical" evidence="8">
    <location>
        <begin position="12"/>
        <end position="33"/>
    </location>
</feature>
<keyword evidence="4" id="KW-0309">Germination</keyword>
<evidence type="ECO:0000256" key="7">
    <source>
        <dbReference type="ARBA" id="ARBA00023136"/>
    </source>
</evidence>
<keyword evidence="6 8" id="KW-1133">Transmembrane helix</keyword>
<organism evidence="9 10">
    <name type="scientific">Paenibacillus phyllosphaerae</name>
    <dbReference type="NCBI Taxonomy" id="274593"/>
    <lineage>
        <taxon>Bacteria</taxon>
        <taxon>Bacillati</taxon>
        <taxon>Bacillota</taxon>
        <taxon>Bacilli</taxon>
        <taxon>Bacillales</taxon>
        <taxon>Paenibacillaceae</taxon>
        <taxon>Paenibacillus</taxon>
    </lineage>
</organism>
<dbReference type="GO" id="GO:0009847">
    <property type="term" value="P:spore germination"/>
    <property type="evidence" value="ECO:0007669"/>
    <property type="project" value="InterPro"/>
</dbReference>
<dbReference type="Proteomes" id="UP000570361">
    <property type="component" value="Unassembled WGS sequence"/>
</dbReference>
<dbReference type="PANTHER" id="PTHR34975">
    <property type="entry name" value="SPORE GERMINATION PROTEIN A2"/>
    <property type="match status" value="1"/>
</dbReference>
<evidence type="ECO:0000256" key="4">
    <source>
        <dbReference type="ARBA" id="ARBA00022544"/>
    </source>
</evidence>
<dbReference type="RefSeq" id="WP_183602755.1">
    <property type="nucleotide sequence ID" value="NZ_JACHXK010000013.1"/>
</dbReference>
<feature type="transmembrane region" description="Helical" evidence="8">
    <location>
        <begin position="217"/>
        <end position="240"/>
    </location>
</feature>
<dbReference type="InterPro" id="IPR004761">
    <property type="entry name" value="Spore_GerAB"/>
</dbReference>
<gene>
    <name evidence="9" type="ORF">FHS18_004742</name>
</gene>
<feature type="transmembrane region" description="Helical" evidence="8">
    <location>
        <begin position="342"/>
        <end position="359"/>
    </location>
</feature>
<feature type="transmembrane region" description="Helical" evidence="8">
    <location>
        <begin position="39"/>
        <end position="61"/>
    </location>
</feature>
<evidence type="ECO:0000313" key="10">
    <source>
        <dbReference type="Proteomes" id="UP000570361"/>
    </source>
</evidence>
<evidence type="ECO:0000256" key="8">
    <source>
        <dbReference type="SAM" id="Phobius"/>
    </source>
</evidence>
<feature type="transmembrane region" description="Helical" evidence="8">
    <location>
        <begin position="120"/>
        <end position="139"/>
    </location>
</feature>
<evidence type="ECO:0000256" key="3">
    <source>
        <dbReference type="ARBA" id="ARBA00022448"/>
    </source>
</evidence>
<dbReference type="GO" id="GO:0016020">
    <property type="term" value="C:membrane"/>
    <property type="evidence" value="ECO:0007669"/>
    <property type="project" value="UniProtKB-SubCell"/>
</dbReference>
<dbReference type="NCBIfam" id="TIGR00912">
    <property type="entry name" value="2A0309"/>
    <property type="match status" value="1"/>
</dbReference>
<proteinExistence type="inferred from homology"/>
<feature type="transmembrane region" description="Helical" evidence="8">
    <location>
        <begin position="308"/>
        <end position="330"/>
    </location>
</feature>
<feature type="transmembrane region" description="Helical" evidence="8">
    <location>
        <begin position="146"/>
        <end position="163"/>
    </location>
</feature>
<dbReference type="EMBL" id="JACHXK010000013">
    <property type="protein sequence ID" value="MBB3112641.1"/>
    <property type="molecule type" value="Genomic_DNA"/>
</dbReference>
<evidence type="ECO:0000256" key="5">
    <source>
        <dbReference type="ARBA" id="ARBA00022692"/>
    </source>
</evidence>
<feature type="transmembrane region" description="Helical" evidence="8">
    <location>
        <begin position="183"/>
        <end position="205"/>
    </location>
</feature>
<keyword evidence="10" id="KW-1185">Reference proteome</keyword>
<comment type="caution">
    <text evidence="9">The sequence shown here is derived from an EMBL/GenBank/DDBJ whole genome shotgun (WGS) entry which is preliminary data.</text>
</comment>
<evidence type="ECO:0000313" key="9">
    <source>
        <dbReference type="EMBL" id="MBB3112641.1"/>
    </source>
</evidence>
<comment type="subcellular location">
    <subcellularLocation>
        <location evidence="1">Membrane</location>
        <topology evidence="1">Multi-pass membrane protein</topology>
    </subcellularLocation>
</comment>
<sequence length="379" mass="42265">MNDGTLTARQLMILVIFFIIGTTILVVPSTLAAEAKQGAWLLQLGGTVAGTLVLWFYMLIFKRNTEQNLFEMNERLFGRLPGKAVSLLVAVLTIVFASQVLFYIGSFIRTQIMPDTPMEAIHVLFMFAVVAGVKFGLVTMARTAEIYFPWVLLLFIFFLFFIIPDIRVNQLMPLSEVEGMSFVRGTLAVVTYSYFPLFITFAAMHRSIPWQKSMQRAYLIGGFVSGSMLVVLVLVSTMVLGPMNTAVQVYPTYVVARKINVGDFLQRVEVIVAFLWFIVIYFKLTLYFHAIVTGVAQTFGIAKQAKSLGVPLGLLVFVLSLYIYPNYVYLKKWDTLTWTSESLILGVVYPSVLLAATIVRAKWGKKSGGQPIDSGEGAS</sequence>
<feature type="transmembrane region" description="Helical" evidence="8">
    <location>
        <begin position="82"/>
        <end position="108"/>
    </location>
</feature>
<comment type="similarity">
    <text evidence="2">Belongs to the amino acid-polyamine-organocation (APC) superfamily. Spore germination protein (SGP) (TC 2.A.3.9) family.</text>
</comment>
<dbReference type="Pfam" id="PF03845">
    <property type="entry name" value="Spore_permease"/>
    <property type="match status" value="1"/>
</dbReference>
<evidence type="ECO:0000256" key="1">
    <source>
        <dbReference type="ARBA" id="ARBA00004141"/>
    </source>
</evidence>